<feature type="region of interest" description="Disordered" evidence="1">
    <location>
        <begin position="1193"/>
        <end position="1295"/>
    </location>
</feature>
<keyword evidence="4" id="KW-1185">Reference proteome</keyword>
<dbReference type="Pfam" id="PF03399">
    <property type="entry name" value="SAC3_GANP"/>
    <property type="match status" value="1"/>
</dbReference>
<dbReference type="InterPro" id="IPR005062">
    <property type="entry name" value="SAC3/GANP/THP3_conserved"/>
</dbReference>
<feature type="compositionally biased region" description="Polar residues" evidence="1">
    <location>
        <begin position="1419"/>
        <end position="1431"/>
    </location>
</feature>
<feature type="compositionally biased region" description="Basic residues" evidence="1">
    <location>
        <begin position="1209"/>
        <end position="1222"/>
    </location>
</feature>
<feature type="compositionally biased region" description="Polar residues" evidence="1">
    <location>
        <begin position="1441"/>
        <end position="1455"/>
    </location>
</feature>
<comment type="caution">
    <text evidence="3">The sequence shown here is derived from an EMBL/GenBank/DDBJ whole genome shotgun (WGS) entry which is preliminary data.</text>
</comment>
<gene>
    <name evidence="3" type="ORF">A1O9_02158</name>
</gene>
<dbReference type="GeneID" id="25277103"/>
<feature type="compositionally biased region" description="Basic and acidic residues" evidence="1">
    <location>
        <begin position="1044"/>
        <end position="1058"/>
    </location>
</feature>
<feature type="compositionally biased region" description="Low complexity" evidence="1">
    <location>
        <begin position="71"/>
        <end position="83"/>
    </location>
</feature>
<feature type="compositionally biased region" description="Pro residues" evidence="1">
    <location>
        <begin position="1223"/>
        <end position="1245"/>
    </location>
</feature>
<dbReference type="GO" id="GO:0005737">
    <property type="term" value="C:cytoplasm"/>
    <property type="evidence" value="ECO:0007669"/>
    <property type="project" value="TreeGrafter"/>
</dbReference>
<evidence type="ECO:0000313" key="4">
    <source>
        <dbReference type="Proteomes" id="UP000027920"/>
    </source>
</evidence>
<feature type="region of interest" description="Disordered" evidence="1">
    <location>
        <begin position="1380"/>
        <end position="1405"/>
    </location>
</feature>
<dbReference type="GO" id="GO:0070390">
    <property type="term" value="C:transcription export complex 2"/>
    <property type="evidence" value="ECO:0007669"/>
    <property type="project" value="TreeGrafter"/>
</dbReference>
<feature type="region of interest" description="Disordered" evidence="1">
    <location>
        <begin position="806"/>
        <end position="837"/>
    </location>
</feature>
<feature type="compositionally biased region" description="Basic and acidic residues" evidence="1">
    <location>
        <begin position="1193"/>
        <end position="1208"/>
    </location>
</feature>
<dbReference type="RefSeq" id="XP_013263187.1">
    <property type="nucleotide sequence ID" value="XM_013407733.1"/>
</dbReference>
<dbReference type="STRING" id="1182545.A0A072PLG4"/>
<dbReference type="PANTHER" id="PTHR12436">
    <property type="entry name" value="80 KDA MCM3-ASSOCIATED PROTEIN"/>
    <property type="match status" value="1"/>
</dbReference>
<feature type="compositionally biased region" description="Polar residues" evidence="1">
    <location>
        <begin position="1384"/>
        <end position="1394"/>
    </location>
</feature>
<organism evidence="3 4">
    <name type="scientific">Exophiala aquamarina CBS 119918</name>
    <dbReference type="NCBI Taxonomy" id="1182545"/>
    <lineage>
        <taxon>Eukaryota</taxon>
        <taxon>Fungi</taxon>
        <taxon>Dikarya</taxon>
        <taxon>Ascomycota</taxon>
        <taxon>Pezizomycotina</taxon>
        <taxon>Eurotiomycetes</taxon>
        <taxon>Chaetothyriomycetidae</taxon>
        <taxon>Chaetothyriales</taxon>
        <taxon>Herpotrichiellaceae</taxon>
        <taxon>Exophiala</taxon>
    </lineage>
</organism>
<feature type="region of interest" description="Disordered" evidence="1">
    <location>
        <begin position="858"/>
        <end position="915"/>
    </location>
</feature>
<evidence type="ECO:0000313" key="3">
    <source>
        <dbReference type="EMBL" id="KEF60597.1"/>
    </source>
</evidence>
<feature type="domain" description="SAC3/GANP/THP3 conserved" evidence="2">
    <location>
        <begin position="141"/>
        <end position="465"/>
    </location>
</feature>
<feature type="region of interest" description="Disordered" evidence="1">
    <location>
        <begin position="1044"/>
        <end position="1111"/>
    </location>
</feature>
<dbReference type="EMBL" id="AMGV01000002">
    <property type="protein sequence ID" value="KEF60597.1"/>
    <property type="molecule type" value="Genomic_DNA"/>
</dbReference>
<name>A0A072PLG4_9EURO</name>
<feature type="compositionally biased region" description="Low complexity" evidence="1">
    <location>
        <begin position="815"/>
        <end position="837"/>
    </location>
</feature>
<sequence>MPRLHPEEVRELHGAARRTITRDGQTLLNNRTGRGTPASYRATFTPGNTRARGRGRGRGFASQNFNESKAPTPSTTPSRTSSPAPGNQRDFMNAAIDRFTVLKQEREGERAQAIRDGFLADPDKKTSLDNAITPVGTCTDMCPAFERVERIVQNMVDKAEKIHNDDTGKDVPAEDRMVKRFRRSAAGYDEQLPSDIRTPQTLRRTLDYLLDKVIGGDERLATVHKYIWDRTRGIRNDFSIQQVTKPEDVKIAVDCYERIARFHILSLHQLTNADNLWEGENFDAHQEREQLNNTLLSLLYYYDDHRQHIDFQNEGEFRAYCIIFELQSQNPDLEDRVQSWTQNLLKDRRVKTALKLYKAAGNTVFDQGPLRPMEAFAIAQNNSGSFWNVLASNAVSYVMACVAEIYFGPVRFTALDALWHSAKSAPAGQQAKSRDWSLADLTAYLRFDTEEETKDFCGAFELDFTSDGNAEYLDPTSNSDVNLDQSCIPRSQSFSYNLVEKKRYRRTLTAVINGTSVARAIREGWIEASEEMVDEQEESRDDEQSLFVPEGNSFGGFTPSSSFGKGLNPSASIFKPAVSQQSMVKSSTFGQPTDQSKFGIPTSNPTFTTFGQPAVAASTRAAITPETNGSSIFAKAAAEEKKPGSSFGSPTSSAAPEFNQSFSFTALPQTAQIQSPPIPSPSSLRTFGIPKKEEAAAMVPVSQPVVARFQFGEGSLTPAVATATAAGPVQQAGATSSSVTTVPGIFTLSDPNLPPFPVGSLQSHDRKSSFFVLHAFSFNAFVATSIPGFTPTTSIHPSAVPSTPLKFPRFDFANPSTSPSGTPPQLQQLQQKPQEQSVINQSTALELVSTSESFKFPAISSEPSSRSPNPLPAFSTPAAGFEFQPTAPAPPPLRNTISPSSIPPQASPEPSFSQKDKNRLVNDFARVALLRPHGLIQNFIEYNLPDIVKAVFIQHHRDTHNAAVASVRQRIIMRKFANLWRSLTWNNLLRRNADNRRQQFSETIKASEAKKRKRDDELKDILAAVEESKAVKRLMQHEKEIAEEFEETKAARRKENEATRSMQKVAGQKRKSLSNHDDLVDDGDSANPGPSTSNHKRSRTLDASSNPSSSAEGYAEYLAGKFPTIWPKFPPRSSQMESSTRYRDLRLTSFLSSGKRDRPMVDKTVTDYFRLKALGIDPDTPLVPLTEKQLEAKNKREVEEKKRTIERITRRHYHGGRFRRRPSPSPPLFPETSPPGSPSPVPAEPVPVTNAKPPTWNDDDDDDLLKQARAQRKELEEGSNWLNNPSLEVEQEIEEEVERRVKEELGAHNGHSSVSRSPDGLARVNGFEYLPAPTKLGVPLSRSEQRIRATGAHGLAFKPLRPHADYVSIGVAMSKRSASKYGNKLTSQQVSNPLNKKPLGDDGIESTLHDNAVSCKIFNSQKTSSKRQPANASDDDEEHQPYQSAFANSQRQSRYTAHDDEEEEELVEESDEGAPREEYSDGDYHLEDGEDEDNDEDDDLEADEDEDEFLNGGNQAYGNSGYALPAEELVDDAMTPSTNAQASRAASSVPGASADDAFVLSDSD</sequence>
<dbReference type="OrthoDB" id="264795at2759"/>
<dbReference type="PANTHER" id="PTHR12436:SF3">
    <property type="entry name" value="GERMINAL-CENTER ASSOCIATED NUCLEAR PROTEIN"/>
    <property type="match status" value="1"/>
</dbReference>
<accession>A0A072PLG4</accession>
<feature type="compositionally biased region" description="Polar residues" evidence="1">
    <location>
        <begin position="1101"/>
        <end position="1111"/>
    </location>
</feature>
<dbReference type="InterPro" id="IPR045107">
    <property type="entry name" value="SAC3/GANP/THP3"/>
</dbReference>
<dbReference type="VEuPathDB" id="FungiDB:A1O9_02158"/>
<reference evidence="3 4" key="1">
    <citation type="submission" date="2013-03" db="EMBL/GenBank/DDBJ databases">
        <title>The Genome Sequence of Exophiala aquamarina CBS 119918.</title>
        <authorList>
            <consortium name="The Broad Institute Genomics Platform"/>
            <person name="Cuomo C."/>
            <person name="de Hoog S."/>
            <person name="Gorbushina A."/>
            <person name="Walker B."/>
            <person name="Young S.K."/>
            <person name="Zeng Q."/>
            <person name="Gargeya S."/>
            <person name="Fitzgerald M."/>
            <person name="Haas B."/>
            <person name="Abouelleil A."/>
            <person name="Allen A.W."/>
            <person name="Alvarado L."/>
            <person name="Arachchi H.M."/>
            <person name="Berlin A.M."/>
            <person name="Chapman S.B."/>
            <person name="Gainer-Dewar J."/>
            <person name="Goldberg J."/>
            <person name="Griggs A."/>
            <person name="Gujja S."/>
            <person name="Hansen M."/>
            <person name="Howarth C."/>
            <person name="Imamovic A."/>
            <person name="Ireland A."/>
            <person name="Larimer J."/>
            <person name="McCowan C."/>
            <person name="Murphy C."/>
            <person name="Pearson M."/>
            <person name="Poon T.W."/>
            <person name="Priest M."/>
            <person name="Roberts A."/>
            <person name="Saif S."/>
            <person name="Shea T."/>
            <person name="Sisk P."/>
            <person name="Sykes S."/>
            <person name="Wortman J."/>
            <person name="Nusbaum C."/>
            <person name="Birren B."/>
        </authorList>
    </citation>
    <scope>NUCLEOTIDE SEQUENCE [LARGE SCALE GENOMIC DNA]</scope>
    <source>
        <strain evidence="3 4">CBS 119918</strain>
    </source>
</reference>
<feature type="compositionally biased region" description="Basic and acidic residues" evidence="1">
    <location>
        <begin position="1473"/>
        <end position="1487"/>
    </location>
</feature>
<protein>
    <recommendedName>
        <fullName evidence="2">SAC3/GANP/THP3 conserved domain-containing protein</fullName>
    </recommendedName>
</protein>
<dbReference type="Gene3D" id="1.25.40.990">
    <property type="match status" value="1"/>
</dbReference>
<dbReference type="Proteomes" id="UP000027920">
    <property type="component" value="Unassembled WGS sequence"/>
</dbReference>
<feature type="region of interest" description="Disordered" evidence="1">
    <location>
        <begin position="1419"/>
        <end position="1564"/>
    </location>
</feature>
<feature type="region of interest" description="Disordered" evidence="1">
    <location>
        <begin position="27"/>
        <end position="90"/>
    </location>
</feature>
<dbReference type="GO" id="GO:0006406">
    <property type="term" value="P:mRNA export from nucleus"/>
    <property type="evidence" value="ECO:0007669"/>
    <property type="project" value="TreeGrafter"/>
</dbReference>
<feature type="compositionally biased region" description="Acidic residues" evidence="1">
    <location>
        <begin position="1488"/>
        <end position="1509"/>
    </location>
</feature>
<feature type="compositionally biased region" description="Polar residues" evidence="1">
    <location>
        <begin position="1535"/>
        <end position="1546"/>
    </location>
</feature>
<evidence type="ECO:0000259" key="2">
    <source>
        <dbReference type="Pfam" id="PF03399"/>
    </source>
</evidence>
<evidence type="ECO:0000256" key="1">
    <source>
        <dbReference type="SAM" id="MobiDB-lite"/>
    </source>
</evidence>
<proteinExistence type="predicted"/>
<dbReference type="HOGENOM" id="CLU_244241_0_0_1"/>
<feature type="compositionally biased region" description="Acidic residues" evidence="1">
    <location>
        <begin position="1459"/>
        <end position="1472"/>
    </location>
</feature>